<reference evidence="7 8" key="1">
    <citation type="journal article" date="2015" name="Genome Biol. Evol.">
        <title>The genome of winter moth (Operophtera brumata) provides a genomic perspective on sexual dimorphism and phenology.</title>
        <authorList>
            <person name="Derks M.F."/>
            <person name="Smit S."/>
            <person name="Salis L."/>
            <person name="Schijlen E."/>
            <person name="Bossers A."/>
            <person name="Mateman C."/>
            <person name="Pijl A.S."/>
            <person name="de Ridder D."/>
            <person name="Groenen M.A."/>
            <person name="Visser M.E."/>
            <person name="Megens H.J."/>
        </authorList>
    </citation>
    <scope>NUCLEOTIDE SEQUENCE [LARGE SCALE GENOMIC DNA]</scope>
    <source>
        <strain evidence="7">WM2013NL</strain>
        <tissue evidence="7">Head and thorax</tissue>
    </source>
</reference>
<keyword evidence="3" id="KW-0677">Repeat</keyword>
<evidence type="ECO:0000256" key="1">
    <source>
        <dbReference type="ARBA" id="ARBA00022614"/>
    </source>
</evidence>
<dbReference type="Pfam" id="PF13855">
    <property type="entry name" value="LRR_8"/>
    <property type="match status" value="2"/>
</dbReference>
<dbReference type="Gene3D" id="3.80.10.10">
    <property type="entry name" value="Ribonuclease Inhibitor"/>
    <property type="match status" value="4"/>
</dbReference>
<dbReference type="InterPro" id="IPR003591">
    <property type="entry name" value="Leu-rich_rpt_typical-subtyp"/>
</dbReference>
<name>A0A0L7LHN2_OPEBR</name>
<organism evidence="7 8">
    <name type="scientific">Operophtera brumata</name>
    <name type="common">Winter moth</name>
    <name type="synonym">Phalaena brumata</name>
    <dbReference type="NCBI Taxonomy" id="104452"/>
    <lineage>
        <taxon>Eukaryota</taxon>
        <taxon>Metazoa</taxon>
        <taxon>Ecdysozoa</taxon>
        <taxon>Arthropoda</taxon>
        <taxon>Hexapoda</taxon>
        <taxon>Insecta</taxon>
        <taxon>Pterygota</taxon>
        <taxon>Neoptera</taxon>
        <taxon>Endopterygota</taxon>
        <taxon>Lepidoptera</taxon>
        <taxon>Glossata</taxon>
        <taxon>Ditrysia</taxon>
        <taxon>Geometroidea</taxon>
        <taxon>Geometridae</taxon>
        <taxon>Larentiinae</taxon>
        <taxon>Operophtera</taxon>
    </lineage>
</organism>
<proteinExistence type="predicted"/>
<keyword evidence="2 6" id="KW-0732">Signal</keyword>
<dbReference type="InterPro" id="IPR032675">
    <property type="entry name" value="LRR_dom_sf"/>
</dbReference>
<keyword evidence="5" id="KW-0472">Membrane</keyword>
<evidence type="ECO:0000256" key="4">
    <source>
        <dbReference type="SAM" id="MobiDB-lite"/>
    </source>
</evidence>
<dbReference type="Pfam" id="PF00560">
    <property type="entry name" value="LRR_1"/>
    <property type="match status" value="1"/>
</dbReference>
<accession>A0A0L7LHN2</accession>
<dbReference type="SUPFAM" id="SSF52058">
    <property type="entry name" value="L domain-like"/>
    <property type="match status" value="2"/>
</dbReference>
<evidence type="ECO:0000256" key="2">
    <source>
        <dbReference type="ARBA" id="ARBA00022729"/>
    </source>
</evidence>
<dbReference type="STRING" id="104452.A0A0L7LHN2"/>
<feature type="chain" id="PRO_5005573362" evidence="6">
    <location>
        <begin position="29"/>
        <end position="844"/>
    </location>
</feature>
<feature type="transmembrane region" description="Helical" evidence="5">
    <location>
        <begin position="791"/>
        <end position="812"/>
    </location>
</feature>
<protein>
    <submittedName>
        <fullName evidence="7">Insulin-like growth factor-binding protein complex acid labile chain</fullName>
    </submittedName>
</protein>
<dbReference type="Proteomes" id="UP000037510">
    <property type="component" value="Unassembled WGS sequence"/>
</dbReference>
<gene>
    <name evidence="7" type="ORF">OBRU01_08379</name>
</gene>
<dbReference type="InterPro" id="IPR001611">
    <property type="entry name" value="Leu-rich_rpt"/>
</dbReference>
<feature type="compositionally biased region" description="Low complexity" evidence="4">
    <location>
        <begin position="626"/>
        <end position="637"/>
    </location>
</feature>
<dbReference type="SMART" id="SM00365">
    <property type="entry name" value="LRR_SD22"/>
    <property type="match status" value="7"/>
</dbReference>
<evidence type="ECO:0000256" key="3">
    <source>
        <dbReference type="ARBA" id="ARBA00022737"/>
    </source>
</evidence>
<dbReference type="EMBL" id="JTDY01001087">
    <property type="protein sequence ID" value="KOB74920.1"/>
    <property type="molecule type" value="Genomic_DNA"/>
</dbReference>
<evidence type="ECO:0000256" key="6">
    <source>
        <dbReference type="SAM" id="SignalP"/>
    </source>
</evidence>
<dbReference type="PANTHER" id="PTHR24366">
    <property type="entry name" value="IG(IMMUNOGLOBULIN) AND LRR(LEUCINE RICH REPEAT) DOMAINS"/>
    <property type="match status" value="1"/>
</dbReference>
<feature type="signal peptide" evidence="6">
    <location>
        <begin position="1"/>
        <end position="28"/>
    </location>
</feature>
<dbReference type="SMART" id="SM00369">
    <property type="entry name" value="LRR_TYP"/>
    <property type="match status" value="10"/>
</dbReference>
<evidence type="ECO:0000256" key="5">
    <source>
        <dbReference type="SAM" id="Phobius"/>
    </source>
</evidence>
<evidence type="ECO:0000313" key="8">
    <source>
        <dbReference type="Proteomes" id="UP000037510"/>
    </source>
</evidence>
<keyword evidence="5" id="KW-1133">Transmembrane helix</keyword>
<evidence type="ECO:0000313" key="7">
    <source>
        <dbReference type="EMBL" id="KOB74920.1"/>
    </source>
</evidence>
<feature type="region of interest" description="Disordered" evidence="4">
    <location>
        <begin position="625"/>
        <end position="646"/>
    </location>
</feature>
<sequence>MAFVFICLIIILACQVTDLASMCPEVCASNDNIVANQKCPYNVTVKEITTNVYHRLSVCCDEDKVLSSWSQNNVNRTFAEVTAHYDNACNASIVEFNMPLETFSLCLKNNSFLQIKIKIKSQHLREIDLSSNKLKYIKKDLFYNFSNLRKLILSKNEIVNIFEESFDGLSKLESLDLSENNLTILSNVFKPLKNLQHLNLSRNKIEFIHENYFNNWLLQHLDVSHNNLRKLAPGALQLLPNLARLLLTDNPHLGITQLDTQLLVGTGRRLQQIDASRTGLYQVPEAFTHSVRFLSLVGNRISAVSCGDLDSYPLLQSLDFSDNKVVTVEDDSLGRLEMLLFLNLNKNLLTTVPRSLPDELKYLSMNNNLIKNVSIPDFKGLPNLRILMLQNNDIHYIQDHVFDDLLSLEMLDLSNNPIQMLSSSTFDGPLSLQDLRLCYIKLSVPEQEGSFPMSSPESVQMLHLQSSPGLARQLLADSAALAAFSHLQYLDLRMNNLTEIRNDLLFYLSQLKTLRLHGNKINCSAELWLKDWMNSNNSLTNGETCYYSTSEAKAEIIKYNCTFPETFTISESLPPVNLYSTEMINKLLRYYGYLNNKTVKNNRRGFNQVKHDRSKHIGNNAEEKQTNMNNTNKTTETPVKPAQEQSSIISRKVNKISINNFFNETVISKVRDSARILDQNRLRNDQFSVDQRFLDSDPLATNFRSSIKKEINENATESTETRIYKSGKRLNTPVNNTNKIISSHVLDDTKEEAVTPATLTEVVNVTGYEMFASSVDDKTEYSPYKSADTRYAQYMGTVAVCCLILMSLVLWLSFRLRYRRREPDIDTVADDQIEVSNISGGMLW</sequence>
<dbReference type="PANTHER" id="PTHR24366:SF161">
    <property type="entry name" value="TIR DOMAIN-CONTAINING PROTEIN"/>
    <property type="match status" value="1"/>
</dbReference>
<keyword evidence="1" id="KW-0433">Leucine-rich repeat</keyword>
<comment type="caution">
    <text evidence="7">The sequence shown here is derived from an EMBL/GenBank/DDBJ whole genome shotgun (WGS) entry which is preliminary data.</text>
</comment>
<dbReference type="AlphaFoldDB" id="A0A0L7LHN2"/>
<keyword evidence="8" id="KW-1185">Reference proteome</keyword>
<dbReference type="PRINTS" id="PR00019">
    <property type="entry name" value="LEURICHRPT"/>
</dbReference>
<keyword evidence="5" id="KW-0812">Transmembrane</keyword>
<dbReference type="PROSITE" id="PS51450">
    <property type="entry name" value="LRR"/>
    <property type="match status" value="5"/>
</dbReference>